<dbReference type="EMBL" id="UYSU01041873">
    <property type="protein sequence ID" value="VDM03424.1"/>
    <property type="molecule type" value="Genomic_DNA"/>
</dbReference>
<reference evidence="3" key="1">
    <citation type="submission" date="2016-06" db="UniProtKB">
        <authorList>
            <consortium name="WormBaseParasite"/>
        </authorList>
    </citation>
    <scope>IDENTIFICATION</scope>
</reference>
<proteinExistence type="predicted"/>
<name>A0A183TKP0_SCHSO</name>
<accession>A0A183TKP0</accession>
<dbReference type="WBParaSite" id="SSLN_0001768701-mRNA-1">
    <property type="protein sequence ID" value="SSLN_0001768701-mRNA-1"/>
    <property type="gene ID" value="SSLN_0001768701"/>
</dbReference>
<dbReference type="AlphaFoldDB" id="A0A183TKP0"/>
<dbReference type="Proteomes" id="UP000275846">
    <property type="component" value="Unassembled WGS sequence"/>
</dbReference>
<protein>
    <submittedName>
        <fullName evidence="1 3">Uncharacterized protein</fullName>
    </submittedName>
</protein>
<sequence>MPCVVRYINKSNKRITRIDVFRITLDPILSSQPTPGQQPGQAAWDLNNTKALKLFPPGEPLFHVLVVALSVASDIRSPQLLQW</sequence>
<evidence type="ECO:0000313" key="1">
    <source>
        <dbReference type="EMBL" id="VDM03424.1"/>
    </source>
</evidence>
<organism evidence="3">
    <name type="scientific">Schistocephalus solidus</name>
    <name type="common">Tapeworm</name>
    <dbReference type="NCBI Taxonomy" id="70667"/>
    <lineage>
        <taxon>Eukaryota</taxon>
        <taxon>Metazoa</taxon>
        <taxon>Spiralia</taxon>
        <taxon>Lophotrochozoa</taxon>
        <taxon>Platyhelminthes</taxon>
        <taxon>Cestoda</taxon>
        <taxon>Eucestoda</taxon>
        <taxon>Diphyllobothriidea</taxon>
        <taxon>Diphyllobothriidae</taxon>
        <taxon>Schistocephalus</taxon>
    </lineage>
</organism>
<gene>
    <name evidence="1" type="ORF">SSLN_LOCUS17038</name>
</gene>
<reference evidence="1 2" key="2">
    <citation type="submission" date="2018-11" db="EMBL/GenBank/DDBJ databases">
        <authorList>
            <consortium name="Pathogen Informatics"/>
        </authorList>
    </citation>
    <scope>NUCLEOTIDE SEQUENCE [LARGE SCALE GENOMIC DNA]</scope>
    <source>
        <strain evidence="1 2">NST_G2</strain>
    </source>
</reference>
<evidence type="ECO:0000313" key="3">
    <source>
        <dbReference type="WBParaSite" id="SSLN_0001768701-mRNA-1"/>
    </source>
</evidence>
<evidence type="ECO:0000313" key="2">
    <source>
        <dbReference type="Proteomes" id="UP000275846"/>
    </source>
</evidence>
<keyword evidence="2" id="KW-1185">Reference proteome</keyword>